<sequence length="92" mass="10384">MAAIFVFGGVQVRSGKTDFLGKDMDKDIRPELKKAYCREMSIPMFVLAAVELIDVILQLTIDFTQWSLLILGTGILVGIGWIVMIQRKYSKM</sequence>
<dbReference type="RefSeq" id="WP_283229456.1">
    <property type="nucleotide sequence ID" value="NZ_JASGBQ010000001.1"/>
</dbReference>
<keyword evidence="1" id="KW-0472">Membrane</keyword>
<keyword evidence="1" id="KW-0812">Transmembrane</keyword>
<dbReference type="Proteomes" id="UP001300383">
    <property type="component" value="Unassembled WGS sequence"/>
</dbReference>
<gene>
    <name evidence="2" type="ORF">QJ036_00440</name>
</gene>
<keyword evidence="1" id="KW-1133">Transmembrane helix</keyword>
<evidence type="ECO:0000256" key="1">
    <source>
        <dbReference type="SAM" id="Phobius"/>
    </source>
</evidence>
<dbReference type="AlphaFoldDB" id="A0AAP4B6Z2"/>
<reference evidence="2 3" key="1">
    <citation type="submission" date="2023-05" db="EMBL/GenBank/DDBJ databases">
        <title>[ruminococcus] sp. nov., isolated from a pig farm feces dump.</title>
        <authorList>
            <person name="Chang Y.-H."/>
        </authorList>
    </citation>
    <scope>NUCLEOTIDE SEQUENCE [LARGE SCALE GENOMIC DNA]</scope>
    <source>
        <strain evidence="2 3">YH-rum2234</strain>
    </source>
</reference>
<evidence type="ECO:0008006" key="4">
    <source>
        <dbReference type="Google" id="ProtNLM"/>
    </source>
</evidence>
<keyword evidence="3" id="KW-1185">Reference proteome</keyword>
<feature type="transmembrane region" description="Helical" evidence="1">
    <location>
        <begin position="66"/>
        <end position="85"/>
    </location>
</feature>
<evidence type="ECO:0000313" key="2">
    <source>
        <dbReference type="EMBL" id="MDI9240944.1"/>
    </source>
</evidence>
<comment type="caution">
    <text evidence="2">The sequence shown here is derived from an EMBL/GenBank/DDBJ whole genome shotgun (WGS) entry which is preliminary data.</text>
</comment>
<protein>
    <recommendedName>
        <fullName evidence="4">DUF3784 domain-containing protein</fullName>
    </recommendedName>
</protein>
<evidence type="ECO:0000313" key="3">
    <source>
        <dbReference type="Proteomes" id="UP001300383"/>
    </source>
</evidence>
<accession>A0AAP4B6Z2</accession>
<organism evidence="2 3">
    <name type="scientific">Fusibacillus kribbianus</name>
    <dbReference type="NCBI Taxonomy" id="3044208"/>
    <lineage>
        <taxon>Bacteria</taxon>
        <taxon>Bacillati</taxon>
        <taxon>Bacillota</taxon>
        <taxon>Clostridia</taxon>
        <taxon>Lachnospirales</taxon>
        <taxon>Lachnospiraceae</taxon>
        <taxon>Fusibacillus</taxon>
    </lineage>
</organism>
<dbReference type="EMBL" id="JASGBQ010000001">
    <property type="protein sequence ID" value="MDI9240944.1"/>
    <property type="molecule type" value="Genomic_DNA"/>
</dbReference>
<proteinExistence type="predicted"/>
<name>A0AAP4B6Z2_9FIRM</name>